<dbReference type="Proteomes" id="UP001054889">
    <property type="component" value="Unassembled WGS sequence"/>
</dbReference>
<dbReference type="InterPro" id="IPR057460">
    <property type="entry name" value="CAF17_C"/>
</dbReference>
<reference evidence="6" key="1">
    <citation type="journal article" date="2018" name="DNA Res.">
        <title>Multiple hybrid de novo genome assembly of finger millet, an orphan allotetraploid crop.</title>
        <authorList>
            <person name="Hatakeyama M."/>
            <person name="Aluri S."/>
            <person name="Balachadran M.T."/>
            <person name="Sivarajan S.R."/>
            <person name="Patrignani A."/>
            <person name="Gruter S."/>
            <person name="Poveda L."/>
            <person name="Shimizu-Inatsugi R."/>
            <person name="Baeten J."/>
            <person name="Francoijs K.J."/>
            <person name="Nataraja K.N."/>
            <person name="Reddy Y.A.N."/>
            <person name="Phadnis S."/>
            <person name="Ravikumar R.L."/>
            <person name="Schlapbach R."/>
            <person name="Sreeman S.M."/>
            <person name="Shimizu K.K."/>
        </authorList>
    </citation>
    <scope>NUCLEOTIDE SEQUENCE</scope>
</reference>
<dbReference type="InterPro" id="IPR027266">
    <property type="entry name" value="TrmE/GcvT-like"/>
</dbReference>
<dbReference type="Pfam" id="PF25455">
    <property type="entry name" value="Beta-barrel_CAF17_C"/>
    <property type="match status" value="1"/>
</dbReference>
<feature type="domain" description="CAF17 C-terminal" evidence="5">
    <location>
        <begin position="600"/>
        <end position="680"/>
    </location>
</feature>
<accession>A0AAV5F522</accession>
<evidence type="ECO:0000256" key="1">
    <source>
        <dbReference type="ARBA" id="ARBA00004173"/>
    </source>
</evidence>
<dbReference type="InterPro" id="IPR045179">
    <property type="entry name" value="YgfZ/GcvT"/>
</dbReference>
<comment type="caution">
    <text evidence="6">The sequence shown here is derived from an EMBL/GenBank/DDBJ whole genome shotgun (WGS) entry which is preliminary data.</text>
</comment>
<gene>
    <name evidence="6" type="primary">gb17989</name>
    <name evidence="7" type="synonym">gb18056</name>
    <name evidence="6" type="ORF">PR202_gb17989</name>
    <name evidence="7" type="ORF">PR202_gb18056</name>
</gene>
<dbReference type="GO" id="GO:0005759">
    <property type="term" value="C:mitochondrial matrix"/>
    <property type="evidence" value="ECO:0007669"/>
    <property type="project" value="TreeGrafter"/>
</dbReference>
<dbReference type="AlphaFoldDB" id="A0AAV5F522"/>
<name>A0AAV5F522_ELECO</name>
<keyword evidence="2" id="KW-0809">Transit peptide</keyword>
<feature type="compositionally biased region" description="Basic residues" evidence="4">
    <location>
        <begin position="205"/>
        <end position="217"/>
    </location>
</feature>
<evidence type="ECO:0000259" key="5">
    <source>
        <dbReference type="Pfam" id="PF25455"/>
    </source>
</evidence>
<evidence type="ECO:0000256" key="3">
    <source>
        <dbReference type="ARBA" id="ARBA00023128"/>
    </source>
</evidence>
<dbReference type="PANTHER" id="PTHR22602">
    <property type="entry name" value="TRANSFERASE CAF17, MITOCHONDRIAL-RELATED"/>
    <property type="match status" value="1"/>
</dbReference>
<feature type="compositionally biased region" description="Polar residues" evidence="4">
    <location>
        <begin position="161"/>
        <end position="173"/>
    </location>
</feature>
<feature type="region of interest" description="Disordered" evidence="4">
    <location>
        <begin position="152"/>
        <end position="222"/>
    </location>
</feature>
<dbReference type="PANTHER" id="PTHR22602:SF0">
    <property type="entry name" value="TRANSFERASE CAF17, MITOCHONDRIAL-RELATED"/>
    <property type="match status" value="1"/>
</dbReference>
<feature type="region of interest" description="Disordered" evidence="4">
    <location>
        <begin position="106"/>
        <end position="125"/>
    </location>
</feature>
<evidence type="ECO:0000256" key="2">
    <source>
        <dbReference type="ARBA" id="ARBA00022946"/>
    </source>
</evidence>
<reference evidence="6" key="2">
    <citation type="submission" date="2021-12" db="EMBL/GenBank/DDBJ databases">
        <title>Resequencing data analysis of finger millet.</title>
        <authorList>
            <person name="Hatakeyama M."/>
            <person name="Aluri S."/>
            <person name="Balachadran M.T."/>
            <person name="Sivarajan S.R."/>
            <person name="Poveda L."/>
            <person name="Shimizu-Inatsugi R."/>
            <person name="Schlapbach R."/>
            <person name="Sreeman S.M."/>
            <person name="Shimizu K.K."/>
        </authorList>
    </citation>
    <scope>NUCLEOTIDE SEQUENCE</scope>
</reference>
<keyword evidence="8" id="KW-1185">Reference proteome</keyword>
<dbReference type="NCBIfam" id="TIGR03317">
    <property type="entry name" value="ygfZ_signature"/>
    <property type="match status" value="1"/>
</dbReference>
<feature type="region of interest" description="Disordered" evidence="4">
    <location>
        <begin position="473"/>
        <end position="504"/>
    </location>
</feature>
<feature type="region of interest" description="Disordered" evidence="4">
    <location>
        <begin position="1"/>
        <end position="88"/>
    </location>
</feature>
<dbReference type="Gene3D" id="3.30.1360.120">
    <property type="entry name" value="Probable tRNA modification gtpase trme, domain 1"/>
    <property type="match status" value="1"/>
</dbReference>
<proteinExistence type="predicted"/>
<evidence type="ECO:0000256" key="4">
    <source>
        <dbReference type="SAM" id="MobiDB-lite"/>
    </source>
</evidence>
<evidence type="ECO:0000313" key="6">
    <source>
        <dbReference type="EMBL" id="GJN29738.1"/>
    </source>
</evidence>
<protein>
    <recommendedName>
        <fullName evidence="5">CAF17 C-terminal domain-containing protein</fullName>
    </recommendedName>
</protein>
<dbReference type="EMBL" id="BQKI01000081">
    <property type="protein sequence ID" value="GJN29738.1"/>
    <property type="molecule type" value="Genomic_DNA"/>
</dbReference>
<comment type="subcellular location">
    <subcellularLocation>
        <location evidence="1">Mitochondrion</location>
    </subcellularLocation>
</comment>
<evidence type="ECO:0000313" key="7">
    <source>
        <dbReference type="EMBL" id="GJN29801.1"/>
    </source>
</evidence>
<dbReference type="EMBL" id="BQKI01000081">
    <property type="protein sequence ID" value="GJN29801.1"/>
    <property type="molecule type" value="Genomic_DNA"/>
</dbReference>
<dbReference type="SUPFAM" id="SSF103025">
    <property type="entry name" value="Folate-binding domain"/>
    <property type="match status" value="1"/>
</dbReference>
<feature type="compositionally biased region" description="Polar residues" evidence="4">
    <location>
        <begin position="76"/>
        <end position="88"/>
    </location>
</feature>
<dbReference type="GO" id="GO:0016226">
    <property type="term" value="P:iron-sulfur cluster assembly"/>
    <property type="evidence" value="ECO:0007669"/>
    <property type="project" value="TreeGrafter"/>
</dbReference>
<sequence>MGGPFGDMRSDGFIEQAPPRSSGRRPVITELDEEEGENAERSTEQGNHGSYVHEPDDERNGMEGGQVQPRKDLSKANRSQPQARTFSYQSSTVTYGGVNGAYYTASKTRRSGSDGGHSLTRKLKSDGKVDTTQILHNLNEDELAGFEESWKGNVGHHQLPGWNQNAGASNNDNSDTRGSSGRDRRSSWGWALPGREQTRDSSRNGKPKSRHQHSGSGRKREQHCLTNELTSKHCTVGAHSPLACLLVLTSRVTTWFASQQHAATASRSARLAPLADVHDTPKLPSHAAAGAPPRLAAHLRLLPRPRPLHTSPPTDPGVLTARLSSRAVVRFAGPEAARFLHSLLTNDLLAAFAAAGSAAPQRYGPTPNAPARGPAGPAYAALLTPQGRFLYDLFLYRPPPRSQMLDRTGAAPQTGEREEDGEPTEVLADVDAAEVDELLACFKRYRLRSKVEIDNGSEDFACWQRFGRDVVHTEPSTQEPEAQSIGWGQGTDHAAESAAQGNGHGWQWLKDPRLDCLGYRGIFPADTIPPLVESDKEADERHYQLWRIENGVAEGSTEIPKGEAIPLEYNFAALNAISFEKGCYIGQELIARTHHRGVIRKRLMPMKFVDENGRELEQAVAPGSEVVDEASGKKIGTVSTALGSRGMGLLRLEALKLNSSLRISGKSNVSVKPIKPDWWPAEWTQVVEQQSAAA</sequence>
<feature type="compositionally biased region" description="Basic and acidic residues" evidence="4">
    <location>
        <begin position="51"/>
        <end position="61"/>
    </location>
</feature>
<evidence type="ECO:0000313" key="8">
    <source>
        <dbReference type="Proteomes" id="UP001054889"/>
    </source>
</evidence>
<keyword evidence="3" id="KW-0496">Mitochondrion</keyword>
<dbReference type="InterPro" id="IPR017703">
    <property type="entry name" value="YgfZ/GCV_T_CS"/>
</dbReference>
<organism evidence="6 8">
    <name type="scientific">Eleusine coracana subsp. coracana</name>
    <dbReference type="NCBI Taxonomy" id="191504"/>
    <lineage>
        <taxon>Eukaryota</taxon>
        <taxon>Viridiplantae</taxon>
        <taxon>Streptophyta</taxon>
        <taxon>Embryophyta</taxon>
        <taxon>Tracheophyta</taxon>
        <taxon>Spermatophyta</taxon>
        <taxon>Magnoliopsida</taxon>
        <taxon>Liliopsida</taxon>
        <taxon>Poales</taxon>
        <taxon>Poaceae</taxon>
        <taxon>PACMAD clade</taxon>
        <taxon>Chloridoideae</taxon>
        <taxon>Cynodonteae</taxon>
        <taxon>Eleusininae</taxon>
        <taxon>Eleusine</taxon>
    </lineage>
</organism>
<feature type="region of interest" description="Disordered" evidence="4">
    <location>
        <begin position="402"/>
        <end position="425"/>
    </location>
</feature>